<dbReference type="GO" id="GO:0004563">
    <property type="term" value="F:beta-N-acetylhexosaminidase activity"/>
    <property type="evidence" value="ECO:0007669"/>
    <property type="project" value="InterPro"/>
</dbReference>
<dbReference type="PRINTS" id="PR00738">
    <property type="entry name" value="GLHYDRLASE20"/>
</dbReference>
<feature type="domain" description="Glycoside hydrolase family 20 catalytic" evidence="4">
    <location>
        <begin position="107"/>
        <end position="435"/>
    </location>
</feature>
<dbReference type="AlphaFoldDB" id="A0A368LP10"/>
<dbReference type="Proteomes" id="UP000252479">
    <property type="component" value="Unassembled WGS sequence"/>
</dbReference>
<evidence type="ECO:0000259" key="4">
    <source>
        <dbReference type="Pfam" id="PF00728"/>
    </source>
</evidence>
<accession>A0A368LP10</accession>
<dbReference type="Gene3D" id="3.20.20.80">
    <property type="entry name" value="Glycosidases"/>
    <property type="match status" value="1"/>
</dbReference>
<evidence type="ECO:0000256" key="1">
    <source>
        <dbReference type="ARBA" id="ARBA00006285"/>
    </source>
</evidence>
<evidence type="ECO:0000313" key="6">
    <source>
        <dbReference type="Proteomes" id="UP000252479"/>
    </source>
</evidence>
<comment type="caution">
    <text evidence="5">The sequence shown here is derived from an EMBL/GenBank/DDBJ whole genome shotgun (WGS) entry which is preliminary data.</text>
</comment>
<comment type="similarity">
    <text evidence="1">Belongs to the glycosyl hydrolase 20 family.</text>
</comment>
<dbReference type="InterPro" id="IPR025705">
    <property type="entry name" value="Beta_hexosaminidase_sua/sub"/>
</dbReference>
<dbReference type="SUPFAM" id="SSF51445">
    <property type="entry name" value="(Trans)glycosidases"/>
    <property type="match status" value="1"/>
</dbReference>
<protein>
    <submittedName>
        <fullName evidence="5">Beta-N-acetylhexosaminidase</fullName>
    </submittedName>
</protein>
<dbReference type="GeneID" id="303188919"/>
<evidence type="ECO:0000313" key="5">
    <source>
        <dbReference type="EMBL" id="RCS73612.1"/>
    </source>
</evidence>
<reference evidence="5 6" key="1">
    <citation type="journal article" date="2017" name="Elife">
        <title>Extensive horizontal gene transfer in cheese-associated bacteria.</title>
        <authorList>
            <person name="Bonham K.S."/>
            <person name="Wolfe B.E."/>
            <person name="Dutton R.J."/>
        </authorList>
    </citation>
    <scope>NUCLEOTIDE SEQUENCE [LARGE SCALE GENOMIC DNA]</scope>
    <source>
        <strain evidence="5 6">JB196</strain>
    </source>
</reference>
<dbReference type="Pfam" id="PF00728">
    <property type="entry name" value="Glyco_hydro_20"/>
    <property type="match status" value="1"/>
</dbReference>
<keyword evidence="2" id="KW-0378">Hydrolase</keyword>
<dbReference type="InterPro" id="IPR017853">
    <property type="entry name" value="GH"/>
</dbReference>
<evidence type="ECO:0000256" key="2">
    <source>
        <dbReference type="ARBA" id="ARBA00022801"/>
    </source>
</evidence>
<dbReference type="InterPro" id="IPR015883">
    <property type="entry name" value="Glyco_hydro_20_cat"/>
</dbReference>
<name>A0A368LP10_9VIBR</name>
<organism evidence="5 6">
    <name type="scientific">Vibrio casei</name>
    <dbReference type="NCBI Taxonomy" id="673372"/>
    <lineage>
        <taxon>Bacteria</taxon>
        <taxon>Pseudomonadati</taxon>
        <taxon>Pseudomonadota</taxon>
        <taxon>Gammaproteobacteria</taxon>
        <taxon>Vibrionales</taxon>
        <taxon>Vibrionaceae</taxon>
        <taxon>Vibrio</taxon>
    </lineage>
</organism>
<dbReference type="Gene3D" id="3.30.379.10">
    <property type="entry name" value="Chitobiase/beta-hexosaminidase domain 2-like"/>
    <property type="match status" value="1"/>
</dbReference>
<dbReference type="SUPFAM" id="SSF55545">
    <property type="entry name" value="beta-N-acetylhexosaminidase-like domain"/>
    <property type="match status" value="1"/>
</dbReference>
<proteinExistence type="inferred from homology"/>
<dbReference type="PANTHER" id="PTHR21040">
    <property type="entry name" value="BCDNA.GH04120"/>
    <property type="match status" value="1"/>
</dbReference>
<dbReference type="InterPro" id="IPR038901">
    <property type="entry name" value="HEXDC-like"/>
</dbReference>
<sequence length="613" mass="71096">MEFIAKHLFPLPKHLLLDDPAQFCHIKITLDSIPTVIKQTCENQKIAYFKNDTLSIQAFRLTIQQHVITIEYRCELGKLYAHYALRQLKQGYPYNLPCLVITDEPSFEKRGVLLDISRDKIPTLEKLFQLIDNWSELRYNQLQLYTEHTFAYQSHQTVWQNYSPYHAKDIQQINEYCHQKGLELIPNQATFGHMEKWLCHPEYQHLAEQTDGFYDQRGDFRPQSFGLNPVNPDVPVFIRSLFNELLPNFTSKTLNINFDETMDLGVSGSKKACNQKGKGAVYLEYLHNVVSMVQQAYAEQSTTKQQFTIEQQGMTCQIFSDMLFQYPEILPHLPKNLELLNWGYEEDHPYDEEHQQIAKYGYPFQVVVSTNCFASVIGRRQASEVHMRRAAISAKKFGATGYMVSEWGDMGHAQSFYAPLPGYIFGAAMAWGEEQHPTVHTHEVLSRQFPNESESLIALLLQLQNRYLHSGVNTPNCAFYGPFVFDQISQRHIKRATFKDGDSLTLSISQLEMDAKQLQQVPSSPLQQHLIWSVQVMLLASYIALYYQQQETRDLTMLTCESKAHLSRLLAPVKSNYLRLWQEDYRIGGYQQSYSRLLILEKAILQKETIHPF</sequence>
<dbReference type="RefSeq" id="WP_086958060.1">
    <property type="nucleotide sequence ID" value="NZ_FUKS01000003.1"/>
</dbReference>
<keyword evidence="6" id="KW-1185">Reference proteome</keyword>
<dbReference type="GO" id="GO:0005975">
    <property type="term" value="P:carbohydrate metabolic process"/>
    <property type="evidence" value="ECO:0007669"/>
    <property type="project" value="InterPro"/>
</dbReference>
<gene>
    <name evidence="5" type="ORF">CIK83_08305</name>
</gene>
<dbReference type="PANTHER" id="PTHR21040:SF8">
    <property type="entry name" value="BCDNA.GH04120"/>
    <property type="match status" value="1"/>
</dbReference>
<dbReference type="InterPro" id="IPR029018">
    <property type="entry name" value="Hex-like_dom2"/>
</dbReference>
<dbReference type="EMBL" id="QPGL01000001">
    <property type="protein sequence ID" value="RCS73612.1"/>
    <property type="molecule type" value="Genomic_DNA"/>
</dbReference>
<feature type="active site" description="Proton donor" evidence="3">
    <location>
        <position position="260"/>
    </location>
</feature>
<evidence type="ECO:0000256" key="3">
    <source>
        <dbReference type="PIRSR" id="PIRSR625705-1"/>
    </source>
</evidence>